<dbReference type="Proteomes" id="UP000717328">
    <property type="component" value="Unassembled WGS sequence"/>
</dbReference>
<name>A0A9P7FMP0_9AGAR</name>
<sequence length="238" mass="26350">MPKAAGARSVKAKANQGQTKEQKTCPPNIEWVKNSDWTWSLITYLTDYPAFCKKLFSDSTAEANKEGQPKAVGKDGKPQQYAILTKHIFQHDAAQAEHYTSNPARFGTSGATRLQRLKKEYTVHLKTLGVTGAGLDPKDIIPGSEIDNLVKQIKAEWEWFDEFHAFWRELPNYNPIAVESSTPGVDHAAAAVAIFEGSAPDDGQNADCLEVRSGDGDEHAADELEEDDEEDDYEQVPQ</sequence>
<comment type="caution">
    <text evidence="2">The sequence shown here is derived from an EMBL/GenBank/DDBJ whole genome shotgun (WGS) entry which is preliminary data.</text>
</comment>
<gene>
    <name evidence="2" type="ORF">H0H81_005274</name>
</gene>
<feature type="region of interest" description="Disordered" evidence="1">
    <location>
        <begin position="1"/>
        <end position="24"/>
    </location>
</feature>
<reference evidence="2" key="2">
    <citation type="submission" date="2021-10" db="EMBL/GenBank/DDBJ databases">
        <title>Phylogenomics reveals ancestral predisposition of the termite-cultivated fungus Termitomyces towards a domesticated lifestyle.</title>
        <authorList>
            <person name="Auxier B."/>
            <person name="Grum-Grzhimaylo A."/>
            <person name="Cardenas M.E."/>
            <person name="Lodge J.D."/>
            <person name="Laessoe T."/>
            <person name="Pedersen O."/>
            <person name="Smith M.E."/>
            <person name="Kuyper T.W."/>
            <person name="Franco-Molano E.A."/>
            <person name="Baroni T.J."/>
            <person name="Aanen D.K."/>
        </authorList>
    </citation>
    <scope>NUCLEOTIDE SEQUENCE</scope>
    <source>
        <strain evidence="2">D49</strain>
    </source>
</reference>
<feature type="compositionally biased region" description="Basic and acidic residues" evidence="1">
    <location>
        <begin position="209"/>
        <end position="222"/>
    </location>
</feature>
<dbReference type="EMBL" id="JABCKI010007058">
    <property type="protein sequence ID" value="KAG5633785.1"/>
    <property type="molecule type" value="Genomic_DNA"/>
</dbReference>
<keyword evidence="3" id="KW-1185">Reference proteome</keyword>
<dbReference type="AlphaFoldDB" id="A0A9P7FMP0"/>
<dbReference type="OrthoDB" id="3269075at2759"/>
<feature type="non-terminal residue" evidence="2">
    <location>
        <position position="1"/>
    </location>
</feature>
<evidence type="ECO:0000256" key="1">
    <source>
        <dbReference type="SAM" id="MobiDB-lite"/>
    </source>
</evidence>
<organism evidence="2 3">
    <name type="scientific">Sphagnurus paluster</name>
    <dbReference type="NCBI Taxonomy" id="117069"/>
    <lineage>
        <taxon>Eukaryota</taxon>
        <taxon>Fungi</taxon>
        <taxon>Dikarya</taxon>
        <taxon>Basidiomycota</taxon>
        <taxon>Agaricomycotina</taxon>
        <taxon>Agaricomycetes</taxon>
        <taxon>Agaricomycetidae</taxon>
        <taxon>Agaricales</taxon>
        <taxon>Tricholomatineae</taxon>
        <taxon>Lyophyllaceae</taxon>
        <taxon>Sphagnurus</taxon>
    </lineage>
</organism>
<feature type="region of interest" description="Disordered" evidence="1">
    <location>
        <begin position="198"/>
        <end position="238"/>
    </location>
</feature>
<evidence type="ECO:0000313" key="3">
    <source>
        <dbReference type="Proteomes" id="UP000717328"/>
    </source>
</evidence>
<feature type="compositionally biased region" description="Acidic residues" evidence="1">
    <location>
        <begin position="223"/>
        <end position="238"/>
    </location>
</feature>
<protein>
    <submittedName>
        <fullName evidence="2">Uncharacterized protein</fullName>
    </submittedName>
</protein>
<evidence type="ECO:0000313" key="2">
    <source>
        <dbReference type="EMBL" id="KAG5633785.1"/>
    </source>
</evidence>
<reference evidence="2" key="1">
    <citation type="submission" date="2021-02" db="EMBL/GenBank/DDBJ databases">
        <authorList>
            <person name="Nieuwenhuis M."/>
            <person name="Van De Peppel L.J.J."/>
        </authorList>
    </citation>
    <scope>NUCLEOTIDE SEQUENCE</scope>
    <source>
        <strain evidence="2">D49</strain>
    </source>
</reference>
<accession>A0A9P7FMP0</accession>
<proteinExistence type="predicted"/>